<evidence type="ECO:0000313" key="2">
    <source>
        <dbReference type="EMBL" id="OGE47966.1"/>
    </source>
</evidence>
<dbReference type="InterPro" id="IPR013830">
    <property type="entry name" value="SGNH_hydro"/>
</dbReference>
<reference evidence="2 3" key="1">
    <citation type="journal article" date="2016" name="Sci. Rep.">
        <title>Penicillium arizonense, a new, genome sequenced fungal species, reveals a high chemical diversity in secreted metabolites.</title>
        <authorList>
            <person name="Grijseels S."/>
            <person name="Nielsen J.C."/>
            <person name="Randelovic M."/>
            <person name="Nielsen J."/>
            <person name="Nielsen K.F."/>
            <person name="Workman M."/>
            <person name="Frisvad J.C."/>
        </authorList>
    </citation>
    <scope>NUCLEOTIDE SEQUENCE [LARGE SCALE GENOMIC DNA]</scope>
    <source>
        <strain evidence="2 3">CBS 141311</strain>
    </source>
</reference>
<accession>A0A1F5L4J8</accession>
<dbReference type="CDD" id="cd01833">
    <property type="entry name" value="XynB_like"/>
    <property type="match status" value="1"/>
</dbReference>
<organism evidence="2 3">
    <name type="scientific">Penicillium arizonense</name>
    <dbReference type="NCBI Taxonomy" id="1835702"/>
    <lineage>
        <taxon>Eukaryota</taxon>
        <taxon>Fungi</taxon>
        <taxon>Dikarya</taxon>
        <taxon>Ascomycota</taxon>
        <taxon>Pezizomycotina</taxon>
        <taxon>Eurotiomycetes</taxon>
        <taxon>Eurotiomycetidae</taxon>
        <taxon>Eurotiales</taxon>
        <taxon>Aspergillaceae</taxon>
        <taxon>Penicillium</taxon>
    </lineage>
</organism>
<dbReference type="OrthoDB" id="2119228at2759"/>
<dbReference type="STRING" id="1835702.A0A1F5L4J8"/>
<dbReference type="EMBL" id="LXJU01000034">
    <property type="protein sequence ID" value="OGE47966.1"/>
    <property type="molecule type" value="Genomic_DNA"/>
</dbReference>
<dbReference type="InterPro" id="IPR036514">
    <property type="entry name" value="SGNH_hydro_sf"/>
</dbReference>
<dbReference type="PANTHER" id="PTHR30383">
    <property type="entry name" value="THIOESTERASE 1/PROTEASE 1/LYSOPHOSPHOLIPASE L1"/>
    <property type="match status" value="1"/>
</dbReference>
<dbReference type="GeneID" id="34581456"/>
<sequence length="259" mass="28287">MNSGHGDHRPESELVVIRRITDFSFLTALVASTAAQEVRVSEEPLRASISRSLLLGDSITDITCWRPLVWDQITAAGLAGSVDFVGTMNILQAKCSRPPDFDPNHEDHSGWQAYDIAKKNIVGCVQNTKPDIVQFMLDTNDVNIGKRDVESIIGSYTTMLDAMHVANPRVKVIVDKLIPTSWSDPTIEALNNAIPGWVQQRTTGESPVVIADCSRAAGFTNAMLQDDGVHPNSQGDQFLAGRIGPKLIQLINNVRVSTK</sequence>
<evidence type="ECO:0000313" key="3">
    <source>
        <dbReference type="Proteomes" id="UP000177622"/>
    </source>
</evidence>
<dbReference type="InterPro" id="IPR051532">
    <property type="entry name" value="Ester_Hydrolysis_Enzymes"/>
</dbReference>
<evidence type="ECO:0000259" key="1">
    <source>
        <dbReference type="Pfam" id="PF13472"/>
    </source>
</evidence>
<feature type="domain" description="SGNH hydrolase-type esterase" evidence="1">
    <location>
        <begin position="54"/>
        <end position="237"/>
    </location>
</feature>
<name>A0A1F5L4J8_PENAI</name>
<dbReference type="AlphaFoldDB" id="A0A1F5L4J8"/>
<dbReference type="SUPFAM" id="SSF52266">
    <property type="entry name" value="SGNH hydrolase"/>
    <property type="match status" value="1"/>
</dbReference>
<gene>
    <name evidence="2" type="ORF">PENARI_c034G07058</name>
</gene>
<proteinExistence type="predicted"/>
<dbReference type="PANTHER" id="PTHR30383:SF2">
    <property type="entry name" value="CELLULOSE-BINDING PROTEIN"/>
    <property type="match status" value="1"/>
</dbReference>
<dbReference type="Gene3D" id="3.40.50.1110">
    <property type="entry name" value="SGNH hydrolase"/>
    <property type="match status" value="1"/>
</dbReference>
<keyword evidence="3" id="KW-1185">Reference proteome</keyword>
<comment type="caution">
    <text evidence="2">The sequence shown here is derived from an EMBL/GenBank/DDBJ whole genome shotgun (WGS) entry which is preliminary data.</text>
</comment>
<dbReference type="Proteomes" id="UP000177622">
    <property type="component" value="Unassembled WGS sequence"/>
</dbReference>
<dbReference type="GO" id="GO:0004622">
    <property type="term" value="F:phosphatidylcholine lysophospholipase activity"/>
    <property type="evidence" value="ECO:0007669"/>
    <property type="project" value="TreeGrafter"/>
</dbReference>
<protein>
    <recommendedName>
        <fullName evidence="1">SGNH hydrolase-type esterase domain-containing protein</fullName>
    </recommendedName>
</protein>
<dbReference type="RefSeq" id="XP_022483423.1">
    <property type="nucleotide sequence ID" value="XM_022636722.1"/>
</dbReference>
<dbReference type="Pfam" id="PF13472">
    <property type="entry name" value="Lipase_GDSL_2"/>
    <property type="match status" value="1"/>
</dbReference>